<dbReference type="Gene3D" id="3.90.25.10">
    <property type="entry name" value="UDP-galactose 4-epimerase, domain 1"/>
    <property type="match status" value="1"/>
</dbReference>
<dbReference type="InterPro" id="IPR036291">
    <property type="entry name" value="NAD(P)-bd_dom_sf"/>
</dbReference>
<feature type="domain" description="NAD-dependent epimerase/dehydratase" evidence="2">
    <location>
        <begin position="3"/>
        <end position="234"/>
    </location>
</feature>
<keyword evidence="4" id="KW-1185">Reference proteome</keyword>
<evidence type="ECO:0000313" key="3">
    <source>
        <dbReference type="EMBL" id="TCL37281.1"/>
    </source>
</evidence>
<dbReference type="PANTHER" id="PTHR43000">
    <property type="entry name" value="DTDP-D-GLUCOSE 4,6-DEHYDRATASE-RELATED"/>
    <property type="match status" value="1"/>
</dbReference>
<sequence length="301" mass="33349">MKVLVTGGAGFIGSHIVDLLLQSDIQVTVLDNLSTGAFSNINPGAAFLKKDIRDEDLKNLLVRERFDYVVHQAAQTTVANSLEDPYYDCDVNIRGLINLLEASRLSGVKRIVFASSAAIYGDTAVLPIHEDCKKRPVSFYGESKLTGEHYLNLYYENFGLEYVALRYANVYGERQGDSGEGGVISIFLNRLIASQGLTVYGDGKQTRDFIYVKDVAAANVRALFSPAANRSYNISTMKETSLQELIELLIQISGKRPEVIHDAARNNDIRQSVLDNQAAVNELQWQPAYTLKEGLCSMLRV</sequence>
<dbReference type="Gene3D" id="3.40.50.720">
    <property type="entry name" value="NAD(P)-binding Rossmann-like Domain"/>
    <property type="match status" value="1"/>
</dbReference>
<proteinExistence type="inferred from homology"/>
<comment type="caution">
    <text evidence="3">The sequence shown here is derived from an EMBL/GenBank/DDBJ whole genome shotgun (WGS) entry which is preliminary data.</text>
</comment>
<evidence type="ECO:0000259" key="2">
    <source>
        <dbReference type="Pfam" id="PF01370"/>
    </source>
</evidence>
<reference evidence="3 4" key="1">
    <citation type="submission" date="2019-03" db="EMBL/GenBank/DDBJ databases">
        <title>Genomic Encyclopedia of Type Strains, Phase IV (KMG-IV): sequencing the most valuable type-strain genomes for metagenomic binning, comparative biology and taxonomic classification.</title>
        <authorList>
            <person name="Goeker M."/>
        </authorList>
    </citation>
    <scope>NUCLEOTIDE SEQUENCE [LARGE SCALE GENOMIC DNA]</scope>
    <source>
        <strain evidence="3 4">DSM 15969</strain>
    </source>
</reference>
<dbReference type="Proteomes" id="UP000295063">
    <property type="component" value="Unassembled WGS sequence"/>
</dbReference>
<dbReference type="AlphaFoldDB" id="A0A4R1Q009"/>
<dbReference type="InterPro" id="IPR001509">
    <property type="entry name" value="Epimerase_deHydtase"/>
</dbReference>
<dbReference type="OrthoDB" id="9766450at2"/>
<protein>
    <submittedName>
        <fullName evidence="3">UDP-glucose 4-epimerase</fullName>
    </submittedName>
</protein>
<evidence type="ECO:0000256" key="1">
    <source>
        <dbReference type="ARBA" id="ARBA00007637"/>
    </source>
</evidence>
<dbReference type="SUPFAM" id="SSF51735">
    <property type="entry name" value="NAD(P)-binding Rossmann-fold domains"/>
    <property type="match status" value="1"/>
</dbReference>
<accession>A0A4R1Q009</accession>
<dbReference type="EMBL" id="SLUI01000006">
    <property type="protein sequence ID" value="TCL37281.1"/>
    <property type="molecule type" value="Genomic_DNA"/>
</dbReference>
<comment type="similarity">
    <text evidence="1">Belongs to the NAD(P)-dependent epimerase/dehydratase family.</text>
</comment>
<dbReference type="Pfam" id="PF01370">
    <property type="entry name" value="Epimerase"/>
    <property type="match status" value="1"/>
</dbReference>
<evidence type="ECO:0000313" key="4">
    <source>
        <dbReference type="Proteomes" id="UP000295063"/>
    </source>
</evidence>
<name>A0A4R1Q009_9FIRM</name>
<dbReference type="RefSeq" id="WP_132079592.1">
    <property type="nucleotide sequence ID" value="NZ_DAIMLW010000085.1"/>
</dbReference>
<organism evidence="3 4">
    <name type="scientific">Anaerospora hongkongensis</name>
    <dbReference type="NCBI Taxonomy" id="244830"/>
    <lineage>
        <taxon>Bacteria</taxon>
        <taxon>Bacillati</taxon>
        <taxon>Bacillota</taxon>
        <taxon>Negativicutes</taxon>
        <taxon>Selenomonadales</taxon>
        <taxon>Sporomusaceae</taxon>
        <taxon>Anaerospora</taxon>
    </lineage>
</organism>
<gene>
    <name evidence="3" type="ORF">EV210_106150</name>
</gene>